<feature type="compositionally biased region" description="Polar residues" evidence="13">
    <location>
        <begin position="1347"/>
        <end position="1356"/>
    </location>
</feature>
<sequence length="1399" mass="158465">MSRRPCRYTSQLLQGLRWRRALTTSIQLQNAARQPSSLQFKEEPRINQVGIQYLSKQLHEKVFPGTKTDAYLTPRHRELLEISKRHLKENELLGKKTQLREPINVANFPDLVGKSLDEHFYKIGKNSSEPYLTMAQSFLSPDSQIPPIPAQETWIMQSGWTRYAPGEEPHQVPYPLEDELVFDVEVLYKIDKFACLATCASSKAWYGWVSPALIEVEEGRPKSKVDWHHLIPMNCAKQPKLIIGYNVSFDRARILEEYNVKMSKAFYLDGMALHVATSGLCSRQRPQWMKFDKSRRKGEEEDEEDEEDGDGGVSAGTGTSDGLSLEQFIEQDPWLLQGTMNSLSSVAKFHCDINMKKEDREFFASQDPSVVVENFNLLMNYCAHDVDATFKVTRKLFPDFFAKIPHPVSFAALRHLGALILPTTKKWLTYIESAEACYNKNRLEVTHTLEELAANLIKYIKEDKPELEPDHQEDPWLAQLDWTLKQPRLKKDGTPMKNNAYMCGYPEWYRDLYKTPGEPAGTVMSLTLKSRITPLLLRLKWEGYPLFWVDSQGWCFKVPFDEDIMESLKQKHYVRAILTEEEIDATYDALNQLGKSFVLFKVPHPDGPKSRCTSVLSKSYLKYFENGIMTSQYEYATKILKLNNTASYWTGNRRRIMDQFVVFNEKGKNKFFDTKKESEEHKQMGIILPSLVSMGTVTRRATENTWLTASNAKKDRIGSELKSLIEAPRGYCFVGADVDSEELWIASLVGDSMFEMHGGTAMGWMTLEGEKSEKTDLHSKTAAILGISRNDAKVFNYGRIYGAGLKFATRLLKQFNPRISDEDAAATAKKLYTSTKGMIQGSKLLEKKVYYGGTESIMFNALEAIAQQQEPRTPVLGAKITDALKVENLNKNTYMTSRVNWTIQSSGVDYLHLLIVSMEYLAAKYNIEARLAITVHDELRYLVNEKDKYVAALLLQISNLWTRAMFCEQLGIKELPQSCAFFSEVDVDHVLRKEVSMPCVTPSHPEPIPVGESLSIETLLEKTNGGDALKEYDPKPLTLRTTKYSVRDPIIHDLSKGLSAECRIALTRLQTALDKEDWRSSLRKYRSAKNFADSQLRKGFSMEVIDARMRNRDENSASVKEDELYHRKRISSKTQAMSAGIVSKRRNASGAFIAEYDLEEEHKKQMPNGVAGKPKYKKVPDKVAKKDSNGDVSSFAPRKATTSEAKPKKNVTFDKQSKTKKTSTSTSSRKNTRAEPAIATASASFSSFSPLKSNGSKPASGTSLAPSKRNQQGNTNFTLPFIPLLHAPPPPHPLPPHPPQMGNAAQAETSQFVVDSGLSHSRHTHKHTAEIDRGHLGRRRREEDQSLESIGSQVQDKISLSAADGYEPHVAKANEARKDEKLYHKPFRDRFNQSGKLLL</sequence>
<dbReference type="InterPro" id="IPR047580">
    <property type="entry name" value="POLG_palm_dom"/>
</dbReference>
<evidence type="ECO:0000256" key="5">
    <source>
        <dbReference type="ARBA" id="ARBA00022679"/>
    </source>
</evidence>
<dbReference type="SUPFAM" id="SSF53098">
    <property type="entry name" value="Ribonuclease H-like"/>
    <property type="match status" value="1"/>
</dbReference>
<dbReference type="Pfam" id="PF00476">
    <property type="entry name" value="DNA_pol_A"/>
    <property type="match status" value="1"/>
</dbReference>
<dbReference type="SMART" id="SM00482">
    <property type="entry name" value="POLAc"/>
    <property type="match status" value="1"/>
</dbReference>
<evidence type="ECO:0000256" key="13">
    <source>
        <dbReference type="SAM" id="MobiDB-lite"/>
    </source>
</evidence>
<protein>
    <recommendedName>
        <fullName evidence="4">DNA-directed DNA polymerase</fullName>
        <ecNumber evidence="4">2.7.7.7</ecNumber>
    </recommendedName>
    <alternativeName>
        <fullName evidence="12">Mitochondrial DNA polymerase catalytic subunit</fullName>
    </alternativeName>
</protein>
<dbReference type="Pfam" id="PF18136">
    <property type="entry name" value="DNApol_Exo"/>
    <property type="match status" value="1"/>
</dbReference>
<organism evidence="15 16">
    <name type="scientific">Lodderomyces beijingensis</name>
    <dbReference type="NCBI Taxonomy" id="1775926"/>
    <lineage>
        <taxon>Eukaryota</taxon>
        <taxon>Fungi</taxon>
        <taxon>Dikarya</taxon>
        <taxon>Ascomycota</taxon>
        <taxon>Saccharomycotina</taxon>
        <taxon>Pichiomycetes</taxon>
        <taxon>Debaryomycetaceae</taxon>
        <taxon>Candida/Lodderomyces clade</taxon>
        <taxon>Lodderomyces</taxon>
    </lineage>
</organism>
<feature type="region of interest" description="Disordered" evidence="13">
    <location>
        <begin position="291"/>
        <end position="317"/>
    </location>
</feature>
<evidence type="ECO:0000259" key="14">
    <source>
        <dbReference type="SMART" id="SM00482"/>
    </source>
</evidence>
<feature type="domain" description="DNA-directed DNA polymerase family A palm" evidence="14">
    <location>
        <begin position="718"/>
        <end position="947"/>
    </location>
</feature>
<feature type="compositionally biased region" description="Polar residues" evidence="13">
    <location>
        <begin position="1250"/>
        <end position="1278"/>
    </location>
</feature>
<dbReference type="PANTHER" id="PTHR10267">
    <property type="entry name" value="DNA POLYMERASE SUBUNIT GAMMA-1"/>
    <property type="match status" value="1"/>
</dbReference>
<feature type="compositionally biased region" description="Basic and acidic residues" evidence="13">
    <location>
        <begin position="1327"/>
        <end position="1344"/>
    </location>
</feature>
<evidence type="ECO:0000256" key="9">
    <source>
        <dbReference type="ARBA" id="ARBA00022932"/>
    </source>
</evidence>
<dbReference type="EMBL" id="OZ022409">
    <property type="protein sequence ID" value="CAK9440115.1"/>
    <property type="molecule type" value="Genomic_DNA"/>
</dbReference>
<dbReference type="InterPro" id="IPR041336">
    <property type="entry name" value="DNApol_Exo"/>
</dbReference>
<dbReference type="Proteomes" id="UP001497383">
    <property type="component" value="Chromosome 5"/>
</dbReference>
<proteinExistence type="inferred from homology"/>
<feature type="compositionally biased region" description="Basic and acidic residues" evidence="13">
    <location>
        <begin position="1178"/>
        <end position="1189"/>
    </location>
</feature>
<comment type="subcellular location">
    <subcellularLocation>
        <location evidence="2">Mitochondrion</location>
    </subcellularLocation>
</comment>
<name>A0ABP0ZSQ7_9ASCO</name>
<gene>
    <name evidence="15" type="ORF">LODBEIA_P42150</name>
</gene>
<dbReference type="GeneID" id="92209411"/>
<dbReference type="PANTHER" id="PTHR10267:SF0">
    <property type="entry name" value="DNA POLYMERASE SUBUNIT GAMMA-1"/>
    <property type="match status" value="1"/>
</dbReference>
<dbReference type="InterPro" id="IPR043502">
    <property type="entry name" value="DNA/RNA_pol_sf"/>
</dbReference>
<comment type="cofactor">
    <cofactor evidence="1">
        <name>Mg(2+)</name>
        <dbReference type="ChEBI" id="CHEBI:18420"/>
    </cofactor>
</comment>
<keyword evidence="6" id="KW-0548">Nucleotidyltransferase</keyword>
<keyword evidence="9" id="KW-0239">DNA-directed DNA polymerase</keyword>
<feature type="region of interest" description="Disordered" evidence="13">
    <location>
        <begin position="1319"/>
        <end position="1356"/>
    </location>
</feature>
<dbReference type="SUPFAM" id="SSF56672">
    <property type="entry name" value="DNA/RNA polymerases"/>
    <property type="match status" value="1"/>
</dbReference>
<accession>A0ABP0ZSQ7</accession>
<evidence type="ECO:0000256" key="8">
    <source>
        <dbReference type="ARBA" id="ARBA00022842"/>
    </source>
</evidence>
<dbReference type="InterPro" id="IPR002297">
    <property type="entry name" value="DNA-dir_DNA_pol_A_mt"/>
</dbReference>
<keyword evidence="10" id="KW-0238">DNA-binding</keyword>
<evidence type="ECO:0000256" key="11">
    <source>
        <dbReference type="ARBA" id="ARBA00023128"/>
    </source>
</evidence>
<evidence type="ECO:0000313" key="15">
    <source>
        <dbReference type="EMBL" id="CAK9440115.1"/>
    </source>
</evidence>
<evidence type="ECO:0000256" key="6">
    <source>
        <dbReference type="ARBA" id="ARBA00022695"/>
    </source>
</evidence>
<evidence type="ECO:0000256" key="1">
    <source>
        <dbReference type="ARBA" id="ARBA00001946"/>
    </source>
</evidence>
<evidence type="ECO:0000256" key="3">
    <source>
        <dbReference type="ARBA" id="ARBA00007705"/>
    </source>
</evidence>
<evidence type="ECO:0000256" key="2">
    <source>
        <dbReference type="ARBA" id="ARBA00004173"/>
    </source>
</evidence>
<feature type="compositionally biased region" description="Basic and acidic residues" evidence="13">
    <location>
        <begin position="1205"/>
        <end position="1217"/>
    </location>
</feature>
<dbReference type="PROSITE" id="PS00447">
    <property type="entry name" value="DNA_POLYMERASE_A"/>
    <property type="match status" value="1"/>
</dbReference>
<feature type="compositionally biased region" description="Pro residues" evidence="13">
    <location>
        <begin position="1286"/>
        <end position="1299"/>
    </location>
</feature>
<keyword evidence="8" id="KW-0460">Magnesium</keyword>
<dbReference type="Gene3D" id="3.30.420.390">
    <property type="match status" value="2"/>
</dbReference>
<dbReference type="EC" id="2.7.7.7" evidence="4"/>
<evidence type="ECO:0000256" key="4">
    <source>
        <dbReference type="ARBA" id="ARBA00012417"/>
    </source>
</evidence>
<keyword evidence="5" id="KW-0808">Transferase</keyword>
<keyword evidence="7" id="KW-0235">DNA replication</keyword>
<evidence type="ECO:0000256" key="12">
    <source>
        <dbReference type="ARBA" id="ARBA00031966"/>
    </source>
</evidence>
<evidence type="ECO:0000313" key="16">
    <source>
        <dbReference type="Proteomes" id="UP001497383"/>
    </source>
</evidence>
<feature type="region of interest" description="Disordered" evidence="13">
    <location>
        <begin position="1164"/>
        <end position="1303"/>
    </location>
</feature>
<comment type="similarity">
    <text evidence="3">Belongs to the DNA polymerase type-A family.</text>
</comment>
<dbReference type="InterPro" id="IPR001098">
    <property type="entry name" value="DNA-dir_DNA_pol_A_palm_dom"/>
</dbReference>
<feature type="compositionally biased region" description="Acidic residues" evidence="13">
    <location>
        <begin position="300"/>
        <end position="310"/>
    </location>
</feature>
<evidence type="ECO:0000256" key="7">
    <source>
        <dbReference type="ARBA" id="ARBA00022705"/>
    </source>
</evidence>
<dbReference type="InterPro" id="IPR019760">
    <property type="entry name" value="DNA-dir_DNA_pol_A_CS"/>
</dbReference>
<dbReference type="RefSeq" id="XP_066831153.1">
    <property type="nucleotide sequence ID" value="XM_066974412.1"/>
</dbReference>
<keyword evidence="11" id="KW-0496">Mitochondrion</keyword>
<dbReference type="PRINTS" id="PR00867">
    <property type="entry name" value="DNAPOLG"/>
</dbReference>
<evidence type="ECO:0000256" key="10">
    <source>
        <dbReference type="ARBA" id="ARBA00023125"/>
    </source>
</evidence>
<dbReference type="CDD" id="cd08641">
    <property type="entry name" value="DNA_pol_gammaA"/>
    <property type="match status" value="1"/>
</dbReference>
<reference evidence="15 16" key="1">
    <citation type="submission" date="2024-03" db="EMBL/GenBank/DDBJ databases">
        <authorList>
            <person name="Brejova B."/>
        </authorList>
    </citation>
    <scope>NUCLEOTIDE SEQUENCE [LARGE SCALE GENOMIC DNA]</scope>
    <source>
        <strain evidence="15 16">CBS 14171</strain>
    </source>
</reference>
<keyword evidence="16" id="KW-1185">Reference proteome</keyword>
<dbReference type="Gene3D" id="1.10.150.20">
    <property type="entry name" value="5' to 3' exonuclease, C-terminal subdomain"/>
    <property type="match status" value="1"/>
</dbReference>
<dbReference type="Gene3D" id="3.30.70.370">
    <property type="match status" value="1"/>
</dbReference>
<dbReference type="InterPro" id="IPR012337">
    <property type="entry name" value="RNaseH-like_sf"/>
</dbReference>